<evidence type="ECO:0000313" key="2">
    <source>
        <dbReference type="Proteomes" id="UP001642360"/>
    </source>
</evidence>
<sequence length="114" mass="12872">MVKAYDSYFVQKQDTVGITGLSSLQKMTAVIRMIAYGITADVVDDFVRMGESTPTESLKRFMRVVVTIFSDKYLRSPNNDDIVKLLAISTNCGFPEMLDNIDCMNWKMKNCPIA</sequence>
<name>A0ABC8SLN3_9AQUA</name>
<keyword evidence="2" id="KW-1185">Reference proteome</keyword>
<dbReference type="EMBL" id="CAUOFW020002769">
    <property type="protein sequence ID" value="CAK9155953.1"/>
    <property type="molecule type" value="Genomic_DNA"/>
</dbReference>
<dbReference type="Proteomes" id="UP001642360">
    <property type="component" value="Unassembled WGS sequence"/>
</dbReference>
<accession>A0ABC8SLN3</accession>
<dbReference type="PANTHER" id="PTHR47150">
    <property type="entry name" value="OS12G0169200 PROTEIN"/>
    <property type="match status" value="1"/>
</dbReference>
<protein>
    <submittedName>
        <fullName evidence="1">Uncharacterized protein</fullName>
    </submittedName>
</protein>
<dbReference type="PANTHER" id="PTHR47150:SF7">
    <property type="entry name" value="NUCLEASE"/>
    <property type="match status" value="1"/>
</dbReference>
<gene>
    <name evidence="1" type="ORF">ILEXP_LOCUS24368</name>
</gene>
<evidence type="ECO:0000313" key="1">
    <source>
        <dbReference type="EMBL" id="CAK9155953.1"/>
    </source>
</evidence>
<dbReference type="AlphaFoldDB" id="A0ABC8SLN3"/>
<proteinExistence type="predicted"/>
<dbReference type="InterPro" id="IPR006912">
    <property type="entry name" value="Harbinger_derived_prot"/>
</dbReference>
<comment type="caution">
    <text evidence="1">The sequence shown here is derived from an EMBL/GenBank/DDBJ whole genome shotgun (WGS) entry which is preliminary data.</text>
</comment>
<reference evidence="1 2" key="1">
    <citation type="submission" date="2024-02" db="EMBL/GenBank/DDBJ databases">
        <authorList>
            <person name="Vignale AGUSTIN F."/>
            <person name="Sosa J E."/>
            <person name="Modenutti C."/>
        </authorList>
    </citation>
    <scope>NUCLEOTIDE SEQUENCE [LARGE SCALE GENOMIC DNA]</scope>
</reference>
<organism evidence="1 2">
    <name type="scientific">Ilex paraguariensis</name>
    <name type="common">yerba mate</name>
    <dbReference type="NCBI Taxonomy" id="185542"/>
    <lineage>
        <taxon>Eukaryota</taxon>
        <taxon>Viridiplantae</taxon>
        <taxon>Streptophyta</taxon>
        <taxon>Embryophyta</taxon>
        <taxon>Tracheophyta</taxon>
        <taxon>Spermatophyta</taxon>
        <taxon>Magnoliopsida</taxon>
        <taxon>eudicotyledons</taxon>
        <taxon>Gunneridae</taxon>
        <taxon>Pentapetalae</taxon>
        <taxon>asterids</taxon>
        <taxon>campanulids</taxon>
        <taxon>Aquifoliales</taxon>
        <taxon>Aquifoliaceae</taxon>
        <taxon>Ilex</taxon>
    </lineage>
</organism>
<dbReference type="Pfam" id="PF04827">
    <property type="entry name" value="Plant_tran"/>
    <property type="match status" value="1"/>
</dbReference>